<evidence type="ECO:0000313" key="1">
    <source>
        <dbReference type="EMBL" id="KRZ71905.1"/>
    </source>
</evidence>
<sequence>MCAERSKVSRGTLSTNLEATRVIHISAHAGSCREDAHAFYKLHQREELKRLAVEAL</sequence>
<protein>
    <submittedName>
        <fullName evidence="1">Uncharacterized protein</fullName>
    </submittedName>
</protein>
<comment type="caution">
    <text evidence="1">The sequence shown here is derived from an EMBL/GenBank/DDBJ whole genome shotgun (WGS) entry which is preliminary data.</text>
</comment>
<reference evidence="1 2" key="1">
    <citation type="submission" date="2015-01" db="EMBL/GenBank/DDBJ databases">
        <title>Evolution of Trichinella species and genotypes.</title>
        <authorList>
            <person name="Korhonen P.K."/>
            <person name="Edoardo P."/>
            <person name="Giuseppe L.R."/>
            <person name="Gasser R.B."/>
        </authorList>
    </citation>
    <scope>NUCLEOTIDE SEQUENCE [LARGE SCALE GENOMIC DNA]</scope>
    <source>
        <strain evidence="1">ISS1980</strain>
    </source>
</reference>
<gene>
    <name evidence="1" type="ORF">T10_6596</name>
</gene>
<dbReference type="Proteomes" id="UP000054843">
    <property type="component" value="Unassembled WGS sequence"/>
</dbReference>
<name>A0A0V1MJ47_9BILA</name>
<keyword evidence="2" id="KW-1185">Reference proteome</keyword>
<organism evidence="1 2">
    <name type="scientific">Trichinella papuae</name>
    <dbReference type="NCBI Taxonomy" id="268474"/>
    <lineage>
        <taxon>Eukaryota</taxon>
        <taxon>Metazoa</taxon>
        <taxon>Ecdysozoa</taxon>
        <taxon>Nematoda</taxon>
        <taxon>Enoplea</taxon>
        <taxon>Dorylaimia</taxon>
        <taxon>Trichinellida</taxon>
        <taxon>Trichinellidae</taxon>
        <taxon>Trichinella</taxon>
    </lineage>
</organism>
<evidence type="ECO:0000313" key="2">
    <source>
        <dbReference type="Proteomes" id="UP000054843"/>
    </source>
</evidence>
<dbReference type="AlphaFoldDB" id="A0A0V1MJ47"/>
<accession>A0A0V1MJ47</accession>
<proteinExistence type="predicted"/>
<dbReference type="EMBL" id="JYDO01000088">
    <property type="protein sequence ID" value="KRZ71905.1"/>
    <property type="molecule type" value="Genomic_DNA"/>
</dbReference>